<dbReference type="EMBL" id="OM638103">
    <property type="protein sequence ID" value="UNY46947.1"/>
    <property type="molecule type" value="Genomic_DNA"/>
</dbReference>
<dbReference type="Proteomes" id="UP000832072">
    <property type="component" value="Segment"/>
</dbReference>
<keyword evidence="2" id="KW-1185">Reference proteome</keyword>
<proteinExistence type="predicted"/>
<name>A0AAE9G573_9CAUD</name>
<evidence type="ECO:0000313" key="2">
    <source>
        <dbReference type="Proteomes" id="UP000832072"/>
    </source>
</evidence>
<dbReference type="InterPro" id="IPR055629">
    <property type="entry name" value="DUF7205"/>
</dbReference>
<reference evidence="1 2" key="1">
    <citation type="submission" date="2022-02" db="EMBL/GenBank/DDBJ databases">
        <authorList>
            <person name="Tian F."/>
            <person name="Li J."/>
            <person name="Li F."/>
            <person name="Tong Y."/>
        </authorList>
    </citation>
    <scope>NUCLEOTIDE SEQUENCE [LARGE SCALE GENOMIC DNA]</scope>
</reference>
<accession>A0AAE9G573</accession>
<gene>
    <name evidence="1" type="ORF">EHEKIMEA_00049</name>
</gene>
<sequence length="76" mass="8523">MKDLVGNELSIGDIVVYGKKARNQGTRGEIEIGTITDIDNRYVTVDSSYNRLTWSSVRKCSPKFAAMFKDGTIYDI</sequence>
<organism evidence="1 2">
    <name type="scientific">Cronobacter phage LPCS28</name>
    <dbReference type="NCBI Taxonomy" id="2924885"/>
    <lineage>
        <taxon>Viruses</taxon>
        <taxon>Duplodnaviria</taxon>
        <taxon>Heunggongvirae</taxon>
        <taxon>Uroviricota</taxon>
        <taxon>Caudoviricetes</taxon>
        <taxon>Pantevenvirales</taxon>
        <taxon>Straboviridae</taxon>
        <taxon>Nanhuvirus</taxon>
        <taxon>Nanhuvirus LPCS28</taxon>
    </lineage>
</organism>
<protein>
    <submittedName>
        <fullName evidence="1">Uncharacterized protein</fullName>
    </submittedName>
</protein>
<evidence type="ECO:0000313" key="1">
    <source>
        <dbReference type="EMBL" id="UNY46947.1"/>
    </source>
</evidence>
<dbReference type="Pfam" id="PF23835">
    <property type="entry name" value="DUF7205"/>
    <property type="match status" value="1"/>
</dbReference>